<dbReference type="EC" id="2.1.1.37" evidence="1"/>
<dbReference type="GO" id="GO:0003886">
    <property type="term" value="F:DNA (cytosine-5-)-methyltransferase activity"/>
    <property type="evidence" value="ECO:0007669"/>
    <property type="project" value="UniProtKB-EC"/>
</dbReference>
<evidence type="ECO:0000313" key="7">
    <source>
        <dbReference type="Proteomes" id="UP000007115"/>
    </source>
</evidence>
<evidence type="ECO:0000256" key="3">
    <source>
        <dbReference type="ARBA" id="ARBA00022679"/>
    </source>
</evidence>
<dbReference type="GO" id="GO:0003677">
    <property type="term" value="F:DNA binding"/>
    <property type="evidence" value="ECO:0007669"/>
    <property type="project" value="TreeGrafter"/>
</dbReference>
<dbReference type="InParanoid" id="G9MRE9"/>
<dbReference type="InterPro" id="IPR001525">
    <property type="entry name" value="C5_MeTfrase"/>
</dbReference>
<evidence type="ECO:0000313" key="6">
    <source>
        <dbReference type="EMBL" id="EHK22671.1"/>
    </source>
</evidence>
<keyword evidence="2 5" id="KW-0489">Methyltransferase</keyword>
<sequence length="320" mass="36458">MSIDEFIKATKDRLMRVDVLHLSPPCQYFSPAHTHQSVHDEANIYALFACSELINKLRPRLITLEQTFGITHERHYQYLKALIGDYTQLGYSVRWKVVRLCTWGLAQDRKRLIILAAAPGENLPPFPKDTHSVNGAGGLEPFTTIGKAIGSIHVGDDLHNLDSVKYYRPRRAPLDPNRLAGTITTGGSEMYYPDGSRDFTLREYACIQGFPKHHKFIGSKTCIRRQIGNAFPPNTVRVLYQHLEDWLLQQDGMTRYQSIPDNVFIVDDSDDDDSDEYLRWQTSSGAPSSPEIDEDIMEIACPRERRRGILHRGSPFIDLT</sequence>
<dbReference type="HOGENOM" id="CLU_868956_0_0_1"/>
<dbReference type="Proteomes" id="UP000007115">
    <property type="component" value="Unassembled WGS sequence"/>
</dbReference>
<dbReference type="PROSITE" id="PS51679">
    <property type="entry name" value="SAM_MT_C5"/>
    <property type="match status" value="1"/>
</dbReference>
<keyword evidence="4 5" id="KW-0949">S-adenosyl-L-methionine</keyword>
<accession>G9MRE9</accession>
<dbReference type="PANTHER" id="PTHR10629">
    <property type="entry name" value="CYTOSINE-SPECIFIC METHYLTRANSFERASE"/>
    <property type="match status" value="1"/>
</dbReference>
<dbReference type="Pfam" id="PF00145">
    <property type="entry name" value="DNA_methylase"/>
    <property type="match status" value="2"/>
</dbReference>
<reference evidence="6 7" key="1">
    <citation type="journal article" date="2011" name="Genome Biol.">
        <title>Comparative genome sequence analysis underscores mycoparasitism as the ancestral life style of Trichoderma.</title>
        <authorList>
            <person name="Kubicek C.P."/>
            <person name="Herrera-Estrella A."/>
            <person name="Seidl-Seiboth V."/>
            <person name="Martinez D.A."/>
            <person name="Druzhinina I.S."/>
            <person name="Thon M."/>
            <person name="Zeilinger S."/>
            <person name="Casas-Flores S."/>
            <person name="Horwitz B.A."/>
            <person name="Mukherjee P.K."/>
            <person name="Mukherjee M."/>
            <person name="Kredics L."/>
            <person name="Alcaraz L.D."/>
            <person name="Aerts A."/>
            <person name="Antal Z."/>
            <person name="Atanasova L."/>
            <person name="Cervantes-Badillo M.G."/>
            <person name="Challacombe J."/>
            <person name="Chertkov O."/>
            <person name="McCluskey K."/>
            <person name="Coulpier F."/>
            <person name="Deshpande N."/>
            <person name="von Doehren H."/>
            <person name="Ebbole D.J."/>
            <person name="Esquivel-Naranjo E.U."/>
            <person name="Fekete E."/>
            <person name="Flipphi M."/>
            <person name="Glaser F."/>
            <person name="Gomez-Rodriguez E.Y."/>
            <person name="Gruber S."/>
            <person name="Han C."/>
            <person name="Henrissat B."/>
            <person name="Hermosa R."/>
            <person name="Hernandez-Onate M."/>
            <person name="Karaffa L."/>
            <person name="Kosti I."/>
            <person name="Le Crom S."/>
            <person name="Lindquist E."/>
            <person name="Lucas S."/>
            <person name="Luebeck M."/>
            <person name="Luebeck P.S."/>
            <person name="Margeot A."/>
            <person name="Metz B."/>
            <person name="Misra M."/>
            <person name="Nevalainen H."/>
            <person name="Omann M."/>
            <person name="Packer N."/>
            <person name="Perrone G."/>
            <person name="Uresti-Rivera E.E."/>
            <person name="Salamov A."/>
            <person name="Schmoll M."/>
            <person name="Seiboth B."/>
            <person name="Shapiro H."/>
            <person name="Sukno S."/>
            <person name="Tamayo-Ramos J.A."/>
            <person name="Tisch D."/>
            <person name="Wiest A."/>
            <person name="Wilkinson H.H."/>
            <person name="Zhang M."/>
            <person name="Coutinho P.M."/>
            <person name="Kenerley C.M."/>
            <person name="Monte E."/>
            <person name="Baker S.E."/>
            <person name="Grigoriev I.V."/>
        </authorList>
    </citation>
    <scope>NUCLEOTIDE SEQUENCE [LARGE SCALE GENOMIC DNA]</scope>
    <source>
        <strain evidence="7">Gv29-8 / FGSC 10586</strain>
    </source>
</reference>
<dbReference type="InterPro" id="IPR050390">
    <property type="entry name" value="C5-Methyltransferase"/>
</dbReference>
<dbReference type="Gene3D" id="3.90.120.10">
    <property type="entry name" value="DNA Methylase, subunit A, domain 2"/>
    <property type="match status" value="1"/>
</dbReference>
<gene>
    <name evidence="6" type="ORF">TRIVIDRAFT_221942</name>
</gene>
<dbReference type="GO" id="GO:0005634">
    <property type="term" value="C:nucleus"/>
    <property type="evidence" value="ECO:0007669"/>
    <property type="project" value="TreeGrafter"/>
</dbReference>
<dbReference type="RefSeq" id="XP_013956885.1">
    <property type="nucleotide sequence ID" value="XM_014101410.1"/>
</dbReference>
<dbReference type="GO" id="GO:0044027">
    <property type="term" value="P:negative regulation of gene expression via chromosomal CpG island methylation"/>
    <property type="evidence" value="ECO:0007669"/>
    <property type="project" value="TreeGrafter"/>
</dbReference>
<comment type="similarity">
    <text evidence="5">Belongs to the class I-like SAM-binding methyltransferase superfamily. C5-methyltransferase family.</text>
</comment>
<dbReference type="Gene3D" id="3.40.50.150">
    <property type="entry name" value="Vaccinia Virus protein VP39"/>
    <property type="match status" value="1"/>
</dbReference>
<evidence type="ECO:0000256" key="1">
    <source>
        <dbReference type="ARBA" id="ARBA00011975"/>
    </source>
</evidence>
<keyword evidence="7" id="KW-1185">Reference proteome</keyword>
<dbReference type="AlphaFoldDB" id="G9MRE9"/>
<dbReference type="InterPro" id="IPR031303">
    <property type="entry name" value="C5_meth_CS"/>
</dbReference>
<proteinExistence type="inferred from homology"/>
<dbReference type="EMBL" id="ABDF02000006">
    <property type="protein sequence ID" value="EHK22671.1"/>
    <property type="molecule type" value="Genomic_DNA"/>
</dbReference>
<protein>
    <recommendedName>
        <fullName evidence="1">DNA (cytosine-5-)-methyltransferase</fullName>
        <ecNumber evidence="1">2.1.1.37</ecNumber>
    </recommendedName>
</protein>
<dbReference type="OrthoDB" id="414133at2759"/>
<evidence type="ECO:0000256" key="4">
    <source>
        <dbReference type="ARBA" id="ARBA00022691"/>
    </source>
</evidence>
<comment type="caution">
    <text evidence="6">The sequence shown here is derived from an EMBL/GenBank/DDBJ whole genome shotgun (WGS) entry which is preliminary data.</text>
</comment>
<dbReference type="OMA" id="RNHITEQ"/>
<dbReference type="eggNOG" id="ENOG502RYYW">
    <property type="taxonomic scope" value="Eukaryota"/>
</dbReference>
<evidence type="ECO:0000256" key="5">
    <source>
        <dbReference type="PROSITE-ProRule" id="PRU01016"/>
    </source>
</evidence>
<name>G9MRE9_HYPVG</name>
<dbReference type="VEuPathDB" id="FungiDB:TRIVIDRAFT_221942"/>
<dbReference type="PROSITE" id="PS00095">
    <property type="entry name" value="C5_MTASE_2"/>
    <property type="match status" value="1"/>
</dbReference>
<dbReference type="InterPro" id="IPR018117">
    <property type="entry name" value="C5_DNA_meth_AS"/>
</dbReference>
<keyword evidence="3 5" id="KW-0808">Transferase</keyword>
<dbReference type="PANTHER" id="PTHR10629:SF52">
    <property type="entry name" value="DNA (CYTOSINE-5)-METHYLTRANSFERASE 1"/>
    <property type="match status" value="1"/>
</dbReference>
<dbReference type="SUPFAM" id="SSF53335">
    <property type="entry name" value="S-adenosyl-L-methionine-dependent methyltransferases"/>
    <property type="match status" value="1"/>
</dbReference>
<evidence type="ECO:0000256" key="2">
    <source>
        <dbReference type="ARBA" id="ARBA00022603"/>
    </source>
</evidence>
<dbReference type="STRING" id="413071.G9MRE9"/>
<dbReference type="GeneID" id="25791599"/>
<dbReference type="InterPro" id="IPR029063">
    <property type="entry name" value="SAM-dependent_MTases_sf"/>
</dbReference>
<feature type="active site" evidence="5">
    <location>
        <position position="26"/>
    </location>
</feature>
<dbReference type="PROSITE" id="PS00094">
    <property type="entry name" value="C5_MTASE_1"/>
    <property type="match status" value="1"/>
</dbReference>
<organism evidence="6 7">
    <name type="scientific">Hypocrea virens (strain Gv29-8 / FGSC 10586)</name>
    <name type="common">Gliocladium virens</name>
    <name type="synonym">Trichoderma virens</name>
    <dbReference type="NCBI Taxonomy" id="413071"/>
    <lineage>
        <taxon>Eukaryota</taxon>
        <taxon>Fungi</taxon>
        <taxon>Dikarya</taxon>
        <taxon>Ascomycota</taxon>
        <taxon>Pezizomycotina</taxon>
        <taxon>Sordariomycetes</taxon>
        <taxon>Hypocreomycetidae</taxon>
        <taxon>Hypocreales</taxon>
        <taxon>Hypocreaceae</taxon>
        <taxon>Trichoderma</taxon>
    </lineage>
</organism>
<dbReference type="GO" id="GO:0032259">
    <property type="term" value="P:methylation"/>
    <property type="evidence" value="ECO:0007669"/>
    <property type="project" value="UniProtKB-KW"/>
</dbReference>